<feature type="domain" description="GSCFA" evidence="1">
    <location>
        <begin position="40"/>
        <end position="306"/>
    </location>
</feature>
<sequence length="344" mass="38857">MHPYKSVPNRSRWMKAVADKHPLSISEWYEKKFEITSGSIAAAGSCFAQHIGRHLKSSGFAYIDVEPTPPWMPEEVAPKFGYGMYSARFGNIYSPRQLLQLMERSLGERQEDEVWRLRDGFVDPLRPTIEPPLETMRQVSISRDLHLSNVARMFRSARTFIFTLGLTETWINKATGTAYPLCPGTSGGEFDASKHEFVNFDHNQIVEDLEAFISRFRAIRPDGQIIFTVSPVALMATATHANVVVSTSYSKAVLRAAAGYLTAKYDFVDYFPSYEIIASTPMRSMFFEPDMREVNPYGVSHVMRQFFAQHRPPKTEGVTGVNEDVVSAADLICDEMLLEMAAVR</sequence>
<comment type="caution">
    <text evidence="2">The sequence shown here is derived from an EMBL/GenBank/DDBJ whole genome shotgun (WGS) entry which is preliminary data.</text>
</comment>
<reference evidence="2 3" key="1">
    <citation type="submission" date="2016-05" db="EMBL/GenBank/DDBJ databases">
        <authorList>
            <person name="Lavstsen T."/>
            <person name="Jespersen J.S."/>
        </authorList>
    </citation>
    <scope>NUCLEOTIDE SEQUENCE [LARGE SCALE GENOMIC DNA]</scope>
    <source>
        <strain evidence="2 3">KCJ1736</strain>
    </source>
</reference>
<gene>
    <name evidence="2" type="ORF">A7J57_22980</name>
</gene>
<protein>
    <recommendedName>
        <fullName evidence="1">GSCFA domain-containing protein</fullName>
    </recommendedName>
</protein>
<dbReference type="InterPro" id="IPR014982">
    <property type="entry name" value="GSCFA"/>
</dbReference>
<name>A0A176XFP8_AGRTU</name>
<dbReference type="EMBL" id="LXPS01000007">
    <property type="protein sequence ID" value="OAE48256.1"/>
    <property type="molecule type" value="Genomic_DNA"/>
</dbReference>
<proteinExistence type="predicted"/>
<accession>A0A176XFP8</accession>
<dbReference type="AlphaFoldDB" id="A0A176XFP8"/>
<evidence type="ECO:0000259" key="1">
    <source>
        <dbReference type="Pfam" id="PF08885"/>
    </source>
</evidence>
<evidence type="ECO:0000313" key="2">
    <source>
        <dbReference type="EMBL" id="OAE48256.1"/>
    </source>
</evidence>
<evidence type="ECO:0000313" key="3">
    <source>
        <dbReference type="Proteomes" id="UP000077098"/>
    </source>
</evidence>
<organism evidence="2 3">
    <name type="scientific">Agrobacterium tumefaciens</name>
    <dbReference type="NCBI Taxonomy" id="358"/>
    <lineage>
        <taxon>Bacteria</taxon>
        <taxon>Pseudomonadati</taxon>
        <taxon>Pseudomonadota</taxon>
        <taxon>Alphaproteobacteria</taxon>
        <taxon>Hyphomicrobiales</taxon>
        <taxon>Rhizobiaceae</taxon>
        <taxon>Rhizobium/Agrobacterium group</taxon>
        <taxon>Agrobacterium</taxon>
        <taxon>Agrobacterium tumefaciens complex</taxon>
    </lineage>
</organism>
<dbReference type="Proteomes" id="UP000077098">
    <property type="component" value="Unassembled WGS sequence"/>
</dbReference>
<dbReference type="Pfam" id="PF08885">
    <property type="entry name" value="GSCFA"/>
    <property type="match status" value="1"/>
</dbReference>